<dbReference type="Proteomes" id="UP000034805">
    <property type="component" value="Unassembled WGS sequence"/>
</dbReference>
<comment type="caution">
    <text evidence="2">The sequence shown here is derived from an EMBL/GenBank/DDBJ whole genome shotgun (WGS) entry which is preliminary data.</text>
</comment>
<feature type="region of interest" description="Disordered" evidence="1">
    <location>
        <begin position="1"/>
        <end position="112"/>
    </location>
</feature>
<evidence type="ECO:0000313" key="2">
    <source>
        <dbReference type="EMBL" id="KPP73956.1"/>
    </source>
</evidence>
<evidence type="ECO:0000256" key="1">
    <source>
        <dbReference type="SAM" id="MobiDB-lite"/>
    </source>
</evidence>
<protein>
    <submittedName>
        <fullName evidence="2">Uncharacterized protein</fullName>
    </submittedName>
</protein>
<proteinExistence type="predicted"/>
<accession>A0A0P7UVE7</accession>
<dbReference type="EMBL" id="JARO02001957">
    <property type="protein sequence ID" value="KPP73956.1"/>
    <property type="molecule type" value="Genomic_DNA"/>
</dbReference>
<sequence>MEPERGQQRSAPSEAGPRTWTRRAGRWRGTPERRAARGPLPRDGLLARRDAARPESSTVAARFRARKPASYAPAYKRSGCRPHHNEDSSGPGVILSHDARKPCPMTQRNQAWKIQALEPPRFL</sequence>
<organism evidence="2 3">
    <name type="scientific">Scleropages formosus</name>
    <name type="common">Asian bonytongue</name>
    <name type="synonym">Osteoglossum formosum</name>
    <dbReference type="NCBI Taxonomy" id="113540"/>
    <lineage>
        <taxon>Eukaryota</taxon>
        <taxon>Metazoa</taxon>
        <taxon>Chordata</taxon>
        <taxon>Craniata</taxon>
        <taxon>Vertebrata</taxon>
        <taxon>Euteleostomi</taxon>
        <taxon>Actinopterygii</taxon>
        <taxon>Neopterygii</taxon>
        <taxon>Teleostei</taxon>
        <taxon>Osteoglossocephala</taxon>
        <taxon>Osteoglossomorpha</taxon>
        <taxon>Osteoglossiformes</taxon>
        <taxon>Osteoglossidae</taxon>
        <taxon>Scleropages</taxon>
    </lineage>
</organism>
<reference evidence="2 3" key="1">
    <citation type="submission" date="2015-08" db="EMBL/GenBank/DDBJ databases">
        <title>The genome of the Asian arowana (Scleropages formosus).</title>
        <authorList>
            <person name="Tan M.H."/>
            <person name="Gan H.M."/>
            <person name="Croft L.J."/>
            <person name="Austin C.M."/>
        </authorList>
    </citation>
    <scope>NUCLEOTIDE SEQUENCE [LARGE SCALE GENOMIC DNA]</scope>
    <source>
        <strain evidence="2">Aro1</strain>
    </source>
</reference>
<dbReference type="AlphaFoldDB" id="A0A0P7UVE7"/>
<gene>
    <name evidence="2" type="ORF">Z043_106924</name>
</gene>
<name>A0A0P7UVE7_SCLFO</name>
<evidence type="ECO:0000313" key="3">
    <source>
        <dbReference type="Proteomes" id="UP000034805"/>
    </source>
</evidence>